<dbReference type="EMBL" id="BMAR01000008">
    <property type="protein sequence ID" value="GFR44552.1"/>
    <property type="molecule type" value="Genomic_DNA"/>
</dbReference>
<feature type="region of interest" description="Disordered" evidence="1">
    <location>
        <begin position="267"/>
        <end position="300"/>
    </location>
</feature>
<keyword evidence="3" id="KW-1185">Reference proteome</keyword>
<evidence type="ECO:0000313" key="2">
    <source>
        <dbReference type="EMBL" id="GFR44552.1"/>
    </source>
</evidence>
<feature type="compositionally biased region" description="Low complexity" evidence="1">
    <location>
        <begin position="276"/>
        <end position="288"/>
    </location>
</feature>
<proteinExistence type="predicted"/>
<dbReference type="PANTHER" id="PTHR16128:SF5">
    <property type="entry name" value="FAD_NAD(P)-BINDING OXIDOREDUCTASE FAMILY PROTEIN"/>
    <property type="match status" value="1"/>
</dbReference>
<feature type="compositionally biased region" description="Pro residues" evidence="1">
    <location>
        <begin position="202"/>
        <end position="223"/>
    </location>
</feature>
<name>A0AAD3DPH5_9CHLO</name>
<gene>
    <name evidence="2" type="ORF">Agub_g5823</name>
</gene>
<comment type="caution">
    <text evidence="2">The sequence shown here is derived from an EMBL/GenBank/DDBJ whole genome shotgun (WGS) entry which is preliminary data.</text>
</comment>
<feature type="compositionally biased region" description="Basic and acidic residues" evidence="1">
    <location>
        <begin position="291"/>
        <end position="300"/>
    </location>
</feature>
<feature type="non-terminal residue" evidence="2">
    <location>
        <position position="549"/>
    </location>
</feature>
<dbReference type="Pfam" id="PF13450">
    <property type="entry name" value="NAD_binding_8"/>
    <property type="match status" value="1"/>
</dbReference>
<accession>A0AAD3DPH5</accession>
<dbReference type="Gene3D" id="3.40.50.720">
    <property type="entry name" value="NAD(P)-binding Rossmann-like Domain"/>
    <property type="match status" value="1"/>
</dbReference>
<evidence type="ECO:0000256" key="1">
    <source>
        <dbReference type="SAM" id="MobiDB-lite"/>
    </source>
</evidence>
<sequence>MLLRLRNPSRVGRNLARPIIACLSSRTASVRAMTTSQSPEVAVVGGGIAGAICTRILVSRGANVTVFDMGKHLPGGRASSRLPRTGNNNSSGGIPQFDYGCQFFRATSPAVKQLVQEWQAAGLVAEWRPVMGVYDTASGAFERSEELSTADVAAAEGGFSSCVFPSASSASSPSSSPPAPAAPGPLYVGVPSMGTLAAALLAPPPPPPPPPPPTTTPPPPSQPLPDSSPTTTHPNPAPIPTPSGSHTLHLNTRVKRARFAEDRWWLDGERPGGPVGHHPAAAAGQAPAGGEGKDKDRNRDAGGCVSLGSYDAIVLADCQVARPGSPGHISFQAPSSGPLTALLAAMRELPRQPLFALMLGFREGEGQGQEGEEQGRAEAAGGAVPLALPGGADAVWLQGGAAFQWLARDSSKPGRQRSDGLSCWVALTRPDFAARLLQEDLESSTPQSSSPLPPSATTSSTTTPNNNNSGTDKKAPTSAPTVLPPADAAYTSRKAQQLWTALQHDLRALTLTGAAAGGAGGAPGQQQLQQLRLQQPAYLSAHRWGGAFP</sequence>
<reference evidence="2 3" key="1">
    <citation type="journal article" date="2021" name="Sci. Rep.">
        <title>Genome sequencing of the multicellular alga Astrephomene provides insights into convergent evolution of germ-soma differentiation.</title>
        <authorList>
            <person name="Yamashita S."/>
            <person name="Yamamoto K."/>
            <person name="Matsuzaki R."/>
            <person name="Suzuki S."/>
            <person name="Yamaguchi H."/>
            <person name="Hirooka S."/>
            <person name="Minakuchi Y."/>
            <person name="Miyagishima S."/>
            <person name="Kawachi M."/>
            <person name="Toyoda A."/>
            <person name="Nozaki H."/>
        </authorList>
    </citation>
    <scope>NUCLEOTIDE SEQUENCE [LARGE SCALE GENOMIC DNA]</scope>
    <source>
        <strain evidence="2 3">NIES-4017</strain>
    </source>
</reference>
<feature type="region of interest" description="Disordered" evidence="1">
    <location>
        <begin position="440"/>
        <end position="485"/>
    </location>
</feature>
<protein>
    <submittedName>
        <fullName evidence="2">Uncharacterized protein</fullName>
    </submittedName>
</protein>
<organism evidence="2 3">
    <name type="scientific">Astrephomene gubernaculifera</name>
    <dbReference type="NCBI Taxonomy" id="47775"/>
    <lineage>
        <taxon>Eukaryota</taxon>
        <taxon>Viridiplantae</taxon>
        <taxon>Chlorophyta</taxon>
        <taxon>core chlorophytes</taxon>
        <taxon>Chlorophyceae</taxon>
        <taxon>CS clade</taxon>
        <taxon>Chlamydomonadales</taxon>
        <taxon>Astrephomenaceae</taxon>
        <taxon>Astrephomene</taxon>
    </lineage>
</organism>
<dbReference type="SUPFAM" id="SSF51905">
    <property type="entry name" value="FAD/NAD(P)-binding domain"/>
    <property type="match status" value="1"/>
</dbReference>
<dbReference type="PANTHER" id="PTHR16128">
    <property type="entry name" value="FAD/NAD(P)-BINDING OXIDOREDUCTASE FAMILY PROTEIN"/>
    <property type="match status" value="1"/>
</dbReference>
<feature type="compositionally biased region" description="Low complexity" evidence="1">
    <location>
        <begin position="443"/>
        <end position="470"/>
    </location>
</feature>
<dbReference type="Proteomes" id="UP001054857">
    <property type="component" value="Unassembled WGS sequence"/>
</dbReference>
<dbReference type="AlphaFoldDB" id="A0AAD3DPH5"/>
<feature type="region of interest" description="Disordered" evidence="1">
    <location>
        <begin position="198"/>
        <end position="249"/>
    </location>
</feature>
<dbReference type="InterPro" id="IPR036188">
    <property type="entry name" value="FAD/NAD-bd_sf"/>
</dbReference>
<evidence type="ECO:0000313" key="3">
    <source>
        <dbReference type="Proteomes" id="UP001054857"/>
    </source>
</evidence>
<dbReference type="Gene3D" id="3.90.660.10">
    <property type="match status" value="2"/>
</dbReference>